<dbReference type="InterPro" id="IPR035391">
    <property type="entry name" value="Arylsulfotran_N"/>
</dbReference>
<keyword evidence="3" id="KW-1185">Reference proteome</keyword>
<dbReference type="InterPro" id="IPR010262">
    <property type="entry name" value="Arylsulfotransferase_bact"/>
</dbReference>
<dbReference type="Pfam" id="PF05935">
    <property type="entry name" value="Arylsulfotrans"/>
    <property type="match status" value="1"/>
</dbReference>
<evidence type="ECO:0000259" key="1">
    <source>
        <dbReference type="Pfam" id="PF17425"/>
    </source>
</evidence>
<dbReference type="Proteomes" id="UP001485459">
    <property type="component" value="Chromosome"/>
</dbReference>
<sequence length="604" mass="65962">MNVNKLMHRLSRTLLPFLLTVSLLSCRKERGTETPDADLTKTFERLSDLGSLLNGYSLAGGVYTFRFETEEIRIPADAISQVQDQPDKWKTLVTLRGGTVVSVPTKGGNLDFIVEAVTLNPSGYNPLAAVAELRLPAAGRIRVTVAGKEGSSGAITHLCHSTLIRQDVPILGLYANYNNTVTLTYTDKDGRERGSTVVRIQTTPLPVQNFPTPAIVAAKTAKMEPGVNLVSYPGESEIDVSVPYMVDTDGEIRWILLLKNAPDFQRFSASIGLKRTSKGTFISGDGQQQRIVEMDMFGKLLRQWDLAKLGYTFHHEVAEAANGNFLATVSKTSARLANGKPRVNDFIIELDPVNNAVVHEWDLTTMLDSARYPKLTDGSTPGPFAQSPGNWAHNNSIAEHAGNLLVTMRYQGIASYTAAGALKWIISPHKNWGAKYQRYLLRPVDENGNAVTDAAVVNGEASAPGFDWAWGPHTPVSLPGGNILVFDNGYNRQFIPNGQAQHYSRAAEYKIDEAKGTVQQVWSYGKERGAAGFSQALSGVQYLKTTGHVLFCPGMGVPTAKGFGGRVVEVDPQTKEVVFEMEITSPSNTAFHRVTRLSLYPGNY</sequence>
<accession>A0ABZ2YSA3</accession>
<dbReference type="SUPFAM" id="SSF63829">
    <property type="entry name" value="Calcium-dependent phosphotriesterase"/>
    <property type="match status" value="1"/>
</dbReference>
<protein>
    <submittedName>
        <fullName evidence="2">Aryl-sulfate sulfotransferase</fullName>
    </submittedName>
</protein>
<proteinExistence type="predicted"/>
<dbReference type="Gene3D" id="2.60.40.3100">
    <property type="entry name" value="Arylsulphate sulphotransferase monomer, N-terminal domain"/>
    <property type="match status" value="1"/>
</dbReference>
<feature type="domain" description="Arylsulfotransferase N-terminal" evidence="1">
    <location>
        <begin position="117"/>
        <end position="201"/>
    </location>
</feature>
<reference evidence="3" key="1">
    <citation type="submission" date="2024-03" db="EMBL/GenBank/DDBJ databases">
        <title>Chitinophaga horti sp. nov., isolated from garden soil.</title>
        <authorList>
            <person name="Lee D.S."/>
            <person name="Han D.M."/>
            <person name="Baek J.H."/>
            <person name="Choi D.G."/>
            <person name="Jeon J.H."/>
            <person name="Jeon C.O."/>
        </authorList>
    </citation>
    <scope>NUCLEOTIDE SEQUENCE [LARGE SCALE GENOMIC DNA]</scope>
    <source>
        <strain evidence="3">GPA1</strain>
    </source>
</reference>
<dbReference type="PROSITE" id="PS51257">
    <property type="entry name" value="PROKAR_LIPOPROTEIN"/>
    <property type="match status" value="1"/>
</dbReference>
<dbReference type="InterPro" id="IPR053143">
    <property type="entry name" value="Arylsulfate_ST"/>
</dbReference>
<dbReference type="RefSeq" id="WP_341837256.1">
    <property type="nucleotide sequence ID" value="NZ_CP149822.1"/>
</dbReference>
<gene>
    <name evidence="2" type="ORF">WJU16_05165</name>
</gene>
<evidence type="ECO:0000313" key="2">
    <source>
        <dbReference type="EMBL" id="WZN42422.1"/>
    </source>
</evidence>
<evidence type="ECO:0000313" key="3">
    <source>
        <dbReference type="Proteomes" id="UP001485459"/>
    </source>
</evidence>
<name>A0ABZ2YSA3_9BACT</name>
<dbReference type="PANTHER" id="PTHR35340:SF10">
    <property type="entry name" value="CYTOPLASMIC PROTEIN"/>
    <property type="match status" value="1"/>
</dbReference>
<dbReference type="InterPro" id="IPR038477">
    <property type="entry name" value="ASST_N_sf"/>
</dbReference>
<dbReference type="PANTHER" id="PTHR35340">
    <property type="entry name" value="PQQ ENZYME REPEAT PROTEIN-RELATED"/>
    <property type="match status" value="1"/>
</dbReference>
<dbReference type="EMBL" id="CP149822">
    <property type="protein sequence ID" value="WZN42422.1"/>
    <property type="molecule type" value="Genomic_DNA"/>
</dbReference>
<organism evidence="2 3">
    <name type="scientific">Chitinophaga pollutisoli</name>
    <dbReference type="NCBI Taxonomy" id="3133966"/>
    <lineage>
        <taxon>Bacteria</taxon>
        <taxon>Pseudomonadati</taxon>
        <taxon>Bacteroidota</taxon>
        <taxon>Chitinophagia</taxon>
        <taxon>Chitinophagales</taxon>
        <taxon>Chitinophagaceae</taxon>
        <taxon>Chitinophaga</taxon>
    </lineage>
</organism>
<dbReference type="Pfam" id="PF17425">
    <property type="entry name" value="Arylsulfotran_N"/>
    <property type="match status" value="1"/>
</dbReference>